<evidence type="ECO:0000256" key="12">
    <source>
        <dbReference type="ARBA" id="ARBA00022598"/>
    </source>
</evidence>
<dbReference type="PROSITE" id="PS51483">
    <property type="entry name" value="B5"/>
    <property type="match status" value="1"/>
</dbReference>
<evidence type="ECO:0000313" key="34">
    <source>
        <dbReference type="EMBL" id="CAI3997805.1"/>
    </source>
</evidence>
<comment type="caution">
    <text evidence="34">The sequence shown here is derived from an EMBL/GenBank/DDBJ whole genome shotgun (WGS) entry which is preliminary data.</text>
</comment>
<dbReference type="InterPro" id="IPR009061">
    <property type="entry name" value="DNA-bd_dom_put_sf"/>
</dbReference>
<dbReference type="SMART" id="SM00874">
    <property type="entry name" value="B5"/>
    <property type="match status" value="1"/>
</dbReference>
<dbReference type="InterPro" id="IPR004188">
    <property type="entry name" value="Phe-tRNA_ligase_II_N"/>
</dbReference>
<dbReference type="GO" id="GO:0009328">
    <property type="term" value="C:phenylalanine-tRNA ligase complex"/>
    <property type="evidence" value="ECO:0007669"/>
    <property type="project" value="TreeGrafter"/>
</dbReference>
<dbReference type="SUPFAM" id="SSF55681">
    <property type="entry name" value="Class II aaRS and biotin synthetases"/>
    <property type="match status" value="2"/>
</dbReference>
<dbReference type="EMBL" id="CAMXCT020002380">
    <property type="protein sequence ID" value="CAL1151180.1"/>
    <property type="molecule type" value="Genomic_DNA"/>
</dbReference>
<dbReference type="EMBL" id="CAMXCT030002380">
    <property type="protein sequence ID" value="CAL4785117.1"/>
    <property type="molecule type" value="Genomic_DNA"/>
</dbReference>
<evidence type="ECO:0000256" key="13">
    <source>
        <dbReference type="ARBA" id="ARBA00022723"/>
    </source>
</evidence>
<sequence length="1582" mass="170110">MERCSPPGQAVPPPAPNGRGTHPMSRPALLLALLFATAGPSAATTIDIQFTNLDLSYDGSTVTEDGDGDTLSSITIDEDGVNVAAFNGGTIDLEIPGVTGIDVAGGVAVSDDMGWMLLTLPTGDTVELNLSNVTVNYVDAGAFGGFVFGGTIAQIQSQSLPNGLELDDAATVSFSASLVSSDDDGTHLTSFKASGTGQVSGSLLVPEPTAAAAAGLMGFAFLPFRYTAGLPNLCAPRPWRRTPVRPRRGPRVMPKQKTHKATKKRFRLTGTGKAKHRFSGTSHLAARMSQKRKRNLRGCEVTNDSNSKKIAEVLAGNSYYTAPRKGEKGSPTMRTTTGVARHKKKKRLFKQAKGNRGGRGKLLRTVKETVVRSGAYSFRDRKVRAREFRKLWITRLSAACRMRGRRYSEFIHALTELKIELDRKTLSEMAIHDEAAFDAVFAQCETFLKKKDEQRLAREAEEKKASPDADDPLQAAFDGAADVAALEAARVEFLGAKAGRLKALQKGMGSVEKADKPAAGQKLNAVKTAVEAAFEAGKTRLESGAAEADAAAFDPTVPGRPLRRGRLHPITQTIERMKEIMGRLGFTAVEGPEIEDDWHNFVALNIPDTHPARDPLDNFYLSVAAAGLESKPATGPDGKPLLLRSQTSTVQIRMMESAIAASAEGGPPLVRIVSLGRVYRPDTADATHYPMFHQVEGLCVAPGVTMADLKGVLQMFWQSYFGLESDEHIDVRFRPSFFPFTEPSVECDIWHDGKWMEIGGAGMVDPNVLRAVGYDPEEVTGFAFGLGIERAEDAESLTAARGVAMEVKSVEVYSEDSNYAVMKPPGRHYPGAVIQGDSLAMLARMSVNIARAAAEDRLSSEDCLDNIHELNELLVGRVLHYQSVLDRHGIEYPHVRPFSEDDIIELTERLTLTGLNLEGIEQVGDDTAIDLEVTSNRPDCLGHVGVAREIAVLWGQDLKQPQPKPAGSGPAVGEQVDVSIECPDLCPRYTARLIKGVKVGPSPAWLQKRLTTLGVATINNVVDITNYVLMECGQPLHAFDAAKLKGGKIIVRQAKAGEPFTAINHKEYELTGDEVVIADAERPVALGGVMGGADTEVSEATIDVLIEAADFAPLSVRKAARKHVLFSPSSYRFERGVDPEGIDWASRRCCELILELAGGELQEGVVDVKTPAWTEPADRRFDDDRDHIKLRYPQLPRVLGIDVPADEVRKILADLGCTETHNCDHCVKVVPPTWRADLTREVDLIEEVARIYGYDKIPTATSLPIFPSAKPREDHVVEQVRSILTGAGFDEAYTLSAVEPELAEAFRPWAIADGGGDGALATGTPVLRRASLLRQSVTPSLLACRRTNETLSNPVVELFEIAKVYLPGPSSGEGGDLPTEKRVLAITSGGGFAELKGVIEGLVEHVAPTAVLTTTPAKGSLLDGSRSCGLLLSGKPLCLLGELSEEGRGKFELRGAASVAELDLGVLVGAAELVRTTRPLSSYPPVSRDLNVVVDEATPWASIEQAAATAGGDGASGNLVEQIAFTDDSFRDASQLGAGKKSVVFRVQLRSTEGTLTSEQADAVVERIVAALRSELGGELRS</sequence>
<dbReference type="GO" id="GO:0004826">
    <property type="term" value="F:phenylalanine-tRNA ligase activity"/>
    <property type="evidence" value="ECO:0007669"/>
    <property type="project" value="UniProtKB-EC"/>
</dbReference>
<dbReference type="HAMAP" id="MF_00382">
    <property type="entry name" value="Ribosomal_bL20"/>
    <property type="match status" value="1"/>
</dbReference>
<dbReference type="InterPro" id="IPR036690">
    <property type="entry name" value="Fdx_antiC-bd_sf"/>
</dbReference>
<evidence type="ECO:0000256" key="16">
    <source>
        <dbReference type="ARBA" id="ARBA00022842"/>
    </source>
</evidence>
<gene>
    <name evidence="34" type="ORF">C1SCF055_LOCUS24151</name>
</gene>
<dbReference type="InterPro" id="IPR001706">
    <property type="entry name" value="Ribosomal_bL35"/>
</dbReference>
<keyword evidence="11" id="KW-0963">Cytoplasm</keyword>
<keyword evidence="14" id="KW-0547">Nucleotide-binding</keyword>
<dbReference type="PANTHER" id="PTHR10947">
    <property type="entry name" value="PHENYLALANYL-TRNA SYNTHETASE BETA CHAIN AND LEUCINE-RICH REPEAT-CONTAINING PROTEIN 47"/>
    <property type="match status" value="1"/>
</dbReference>
<dbReference type="InterPro" id="IPR020825">
    <property type="entry name" value="Phe-tRNA_synthase-like_B3/B4"/>
</dbReference>
<dbReference type="SUPFAM" id="SSF74731">
    <property type="entry name" value="Ribosomal protein L20"/>
    <property type="match status" value="1"/>
</dbReference>
<evidence type="ECO:0000259" key="33">
    <source>
        <dbReference type="PROSITE" id="PS51483"/>
    </source>
</evidence>
<comment type="catalytic activity">
    <reaction evidence="25">
        <text>tRNA(Phe) + L-phenylalanine + ATP = L-phenylalanyl-tRNA(Phe) + AMP + diphosphate + H(+)</text>
        <dbReference type="Rhea" id="RHEA:19413"/>
        <dbReference type="Rhea" id="RHEA-COMP:9668"/>
        <dbReference type="Rhea" id="RHEA-COMP:9699"/>
        <dbReference type="ChEBI" id="CHEBI:15378"/>
        <dbReference type="ChEBI" id="CHEBI:30616"/>
        <dbReference type="ChEBI" id="CHEBI:33019"/>
        <dbReference type="ChEBI" id="CHEBI:58095"/>
        <dbReference type="ChEBI" id="CHEBI:78442"/>
        <dbReference type="ChEBI" id="CHEBI:78531"/>
        <dbReference type="ChEBI" id="CHEBI:456215"/>
        <dbReference type="EC" id="6.1.1.20"/>
    </reaction>
</comment>
<dbReference type="InterPro" id="IPR004532">
    <property type="entry name" value="Phe-tRNA-ligase_IIc_bsu_bact"/>
</dbReference>
<evidence type="ECO:0000256" key="18">
    <source>
        <dbReference type="ARBA" id="ARBA00022946"/>
    </source>
</evidence>
<evidence type="ECO:0000256" key="5">
    <source>
        <dbReference type="ARBA" id="ARBA00007698"/>
    </source>
</evidence>
<dbReference type="GO" id="GO:0005840">
    <property type="term" value="C:ribosome"/>
    <property type="evidence" value="ECO:0007669"/>
    <property type="project" value="UniProtKB-KW"/>
</dbReference>
<keyword evidence="20" id="KW-0496">Mitochondrion</keyword>
<dbReference type="Pfam" id="PF17759">
    <property type="entry name" value="tRNA_synthFbeta"/>
    <property type="match status" value="1"/>
</dbReference>
<dbReference type="SMART" id="SM00873">
    <property type="entry name" value="B3_4"/>
    <property type="match status" value="1"/>
</dbReference>
<dbReference type="GO" id="GO:0006432">
    <property type="term" value="P:phenylalanyl-tRNA aminoacylation"/>
    <property type="evidence" value="ECO:0007669"/>
    <property type="project" value="InterPro"/>
</dbReference>
<dbReference type="SUPFAM" id="SSF46589">
    <property type="entry name" value="tRNA-binding arm"/>
    <property type="match status" value="1"/>
</dbReference>
<keyword evidence="36" id="KW-1185">Reference proteome</keyword>
<comment type="subunit">
    <text evidence="8">Tetramer of two alpha and two beta subunits.</text>
</comment>
<dbReference type="Pfam" id="PF01409">
    <property type="entry name" value="tRNA-synt_2d"/>
    <property type="match status" value="1"/>
</dbReference>
<name>A0A9P1G4R6_9DINO</name>
<dbReference type="SUPFAM" id="SSF143034">
    <property type="entry name" value="L35p-like"/>
    <property type="match status" value="1"/>
</dbReference>
<keyword evidence="13" id="KW-0479">Metal-binding</keyword>
<dbReference type="Proteomes" id="UP001152797">
    <property type="component" value="Unassembled WGS sequence"/>
</dbReference>
<feature type="region of interest" description="Disordered" evidence="29">
    <location>
        <begin position="239"/>
        <end position="302"/>
    </location>
</feature>
<reference evidence="35 36" key="2">
    <citation type="submission" date="2024-05" db="EMBL/GenBank/DDBJ databases">
        <authorList>
            <person name="Chen Y."/>
            <person name="Shah S."/>
            <person name="Dougan E. K."/>
            <person name="Thang M."/>
            <person name="Chan C."/>
        </authorList>
    </citation>
    <scope>NUCLEOTIDE SEQUENCE [LARGE SCALE GENOMIC DNA]</scope>
</reference>
<dbReference type="FunFam" id="3.50.40.10:FF:000001">
    <property type="entry name" value="Phenylalanine--tRNA ligase beta subunit"/>
    <property type="match status" value="1"/>
</dbReference>
<dbReference type="Pfam" id="PF00453">
    <property type="entry name" value="Ribosomal_L20"/>
    <property type="match status" value="1"/>
</dbReference>
<dbReference type="InterPro" id="IPR010978">
    <property type="entry name" value="tRNA-bd_arm"/>
</dbReference>
<keyword evidence="19 28" id="KW-0689">Ribosomal protein</keyword>
<dbReference type="HAMAP" id="MF_00283">
    <property type="entry name" value="Phe_tRNA_synth_beta1"/>
    <property type="match status" value="1"/>
</dbReference>
<dbReference type="Gene3D" id="3.30.930.10">
    <property type="entry name" value="Bira Bifunctional Protein, Domain 2"/>
    <property type="match status" value="2"/>
</dbReference>
<evidence type="ECO:0000256" key="17">
    <source>
        <dbReference type="ARBA" id="ARBA00022917"/>
    </source>
</evidence>
<dbReference type="InterPro" id="IPR045864">
    <property type="entry name" value="aa-tRNA-synth_II/BPL/LPL"/>
</dbReference>
<dbReference type="Pfam" id="PF02912">
    <property type="entry name" value="Phe_tRNA-synt_N"/>
    <property type="match status" value="1"/>
</dbReference>
<dbReference type="FunFam" id="3.30.56.10:FF:000002">
    <property type="entry name" value="Phenylalanine--tRNA ligase beta subunit"/>
    <property type="match status" value="1"/>
</dbReference>
<evidence type="ECO:0000256" key="27">
    <source>
        <dbReference type="ARBA" id="ARBA00079119"/>
    </source>
</evidence>
<dbReference type="InterPro" id="IPR002319">
    <property type="entry name" value="Phenylalanyl-tRNA_Synthase"/>
</dbReference>
<feature type="chain" id="PRO_5043272673" description="Large ribosomal subunit protein bL35c" evidence="30">
    <location>
        <begin position="44"/>
        <end position="1582"/>
    </location>
</feature>
<dbReference type="Gene3D" id="4.10.410.60">
    <property type="match status" value="1"/>
</dbReference>
<dbReference type="OrthoDB" id="238316at2759"/>
<dbReference type="Pfam" id="PF22281">
    <property type="entry name" value="DUF6959"/>
    <property type="match status" value="1"/>
</dbReference>
<evidence type="ECO:0000256" key="4">
    <source>
        <dbReference type="ARBA" id="ARBA00006598"/>
    </source>
</evidence>
<dbReference type="SUPFAM" id="SSF54991">
    <property type="entry name" value="Anticodon-binding domain of PheRS"/>
    <property type="match status" value="1"/>
</dbReference>
<evidence type="ECO:0000256" key="2">
    <source>
        <dbReference type="ARBA" id="ARBA00004305"/>
    </source>
</evidence>
<evidence type="ECO:0000256" key="30">
    <source>
        <dbReference type="SAM" id="SignalP"/>
    </source>
</evidence>
<dbReference type="InterPro" id="IPR053801">
    <property type="entry name" value="DUF6959"/>
</dbReference>
<feature type="compositionally biased region" description="Basic residues" evidence="29">
    <location>
        <begin position="239"/>
        <end position="278"/>
    </location>
</feature>
<evidence type="ECO:0000256" key="1">
    <source>
        <dbReference type="ARBA" id="ARBA00001946"/>
    </source>
</evidence>
<evidence type="ECO:0000256" key="15">
    <source>
        <dbReference type="ARBA" id="ARBA00022840"/>
    </source>
</evidence>
<dbReference type="InterPro" id="IPR006195">
    <property type="entry name" value="aa-tRNA-synth_II"/>
</dbReference>
<evidence type="ECO:0000259" key="32">
    <source>
        <dbReference type="PROSITE" id="PS51447"/>
    </source>
</evidence>
<evidence type="ECO:0000256" key="25">
    <source>
        <dbReference type="ARBA" id="ARBA00049255"/>
    </source>
</evidence>
<dbReference type="InterPro" id="IPR021137">
    <property type="entry name" value="Ribosomal_bL35-like"/>
</dbReference>
<dbReference type="GO" id="GO:0000287">
    <property type="term" value="F:magnesium ion binding"/>
    <property type="evidence" value="ECO:0007669"/>
    <property type="project" value="InterPro"/>
</dbReference>
<keyword evidence="16" id="KW-0460">Magnesium</keyword>
<evidence type="ECO:0000256" key="29">
    <source>
        <dbReference type="SAM" id="MobiDB-lite"/>
    </source>
</evidence>
<evidence type="ECO:0000256" key="3">
    <source>
        <dbReference type="ARBA" id="ARBA00004496"/>
    </source>
</evidence>
<dbReference type="PROSITE" id="PS50862">
    <property type="entry name" value="AA_TRNA_LIGASE_II"/>
    <property type="match status" value="1"/>
</dbReference>
<evidence type="ECO:0000256" key="10">
    <source>
        <dbReference type="ARBA" id="ARBA00017032"/>
    </source>
</evidence>
<evidence type="ECO:0000256" key="21">
    <source>
        <dbReference type="ARBA" id="ARBA00023146"/>
    </source>
</evidence>
<evidence type="ECO:0000256" key="8">
    <source>
        <dbReference type="ARBA" id="ARBA00011209"/>
    </source>
</evidence>
<accession>A0A9P1G4R6</accession>
<evidence type="ECO:0000256" key="19">
    <source>
        <dbReference type="ARBA" id="ARBA00022980"/>
    </source>
</evidence>
<evidence type="ECO:0000256" key="26">
    <source>
        <dbReference type="ARBA" id="ARBA00072523"/>
    </source>
</evidence>
<comment type="similarity">
    <text evidence="7">Belongs to the phenylalanyl-tRNA synthetase beta subunit family. Type 1 subfamily.</text>
</comment>
<feature type="signal peptide" evidence="30">
    <location>
        <begin position="1"/>
        <end position="43"/>
    </location>
</feature>
<dbReference type="GO" id="GO:0003735">
    <property type="term" value="F:structural constituent of ribosome"/>
    <property type="evidence" value="ECO:0007669"/>
    <property type="project" value="InterPro"/>
</dbReference>
<evidence type="ECO:0000259" key="31">
    <source>
        <dbReference type="PROSITE" id="PS50862"/>
    </source>
</evidence>
<feature type="region of interest" description="Disordered" evidence="29">
    <location>
        <begin position="322"/>
        <end position="344"/>
    </location>
</feature>
<comment type="similarity">
    <text evidence="6">Belongs to the class-II aminoacyl-tRNA synthetase family.</text>
</comment>
<evidence type="ECO:0000256" key="9">
    <source>
        <dbReference type="ARBA" id="ARBA00012814"/>
    </source>
</evidence>
<evidence type="ECO:0000256" key="6">
    <source>
        <dbReference type="ARBA" id="ARBA00008226"/>
    </source>
</evidence>
<evidence type="ECO:0000256" key="7">
    <source>
        <dbReference type="ARBA" id="ARBA00008653"/>
    </source>
</evidence>
<dbReference type="InterPro" id="IPR004529">
    <property type="entry name" value="Phe-tRNA-synth_IIc_asu"/>
</dbReference>
<evidence type="ECO:0000256" key="14">
    <source>
        <dbReference type="ARBA" id="ARBA00022741"/>
    </source>
</evidence>
<dbReference type="HAMAP" id="MF_00514">
    <property type="entry name" value="Ribosomal_bL35"/>
    <property type="match status" value="1"/>
</dbReference>
<evidence type="ECO:0000256" key="20">
    <source>
        <dbReference type="ARBA" id="ARBA00023128"/>
    </source>
</evidence>
<dbReference type="Gene3D" id="3.50.40.10">
    <property type="entry name" value="Phenylalanyl-trna Synthetase, Chain B, domain 3"/>
    <property type="match status" value="1"/>
</dbReference>
<dbReference type="InterPro" id="IPR035566">
    <property type="entry name" value="Ribosomal_protein_bL20_C"/>
</dbReference>
<dbReference type="NCBIfam" id="TIGR00001">
    <property type="entry name" value="rpmI_bact"/>
    <property type="match status" value="1"/>
</dbReference>
<dbReference type="PROSITE" id="PS51447">
    <property type="entry name" value="FDX_ACB"/>
    <property type="match status" value="1"/>
</dbReference>
<dbReference type="CDD" id="cd00496">
    <property type="entry name" value="PheRS_alpha_core"/>
    <property type="match status" value="1"/>
</dbReference>
<dbReference type="InterPro" id="IPR005146">
    <property type="entry name" value="B3/B4_tRNA-bd"/>
</dbReference>
<dbReference type="Gene3D" id="1.10.1900.20">
    <property type="entry name" value="Ribosomal protein L20"/>
    <property type="match status" value="1"/>
</dbReference>
<comment type="cofactor">
    <cofactor evidence="1">
        <name>Mg(2+)</name>
        <dbReference type="ChEBI" id="CHEBI:18420"/>
    </cofactor>
</comment>
<evidence type="ECO:0000256" key="11">
    <source>
        <dbReference type="ARBA" id="ARBA00022490"/>
    </source>
</evidence>
<dbReference type="PANTHER" id="PTHR10947:SF0">
    <property type="entry name" value="PHENYLALANINE--TRNA LIGASE BETA SUBUNIT"/>
    <property type="match status" value="1"/>
</dbReference>
<dbReference type="FunFam" id="1.10.1900.20:FF:000001">
    <property type="entry name" value="50S ribosomal protein L20"/>
    <property type="match status" value="1"/>
</dbReference>
<evidence type="ECO:0000256" key="28">
    <source>
        <dbReference type="RuleBase" id="RU000561"/>
    </source>
</evidence>
<dbReference type="Pfam" id="PF01632">
    <property type="entry name" value="Ribosomal_L35p"/>
    <property type="match status" value="1"/>
</dbReference>
<dbReference type="NCBIfam" id="TIGR00472">
    <property type="entry name" value="pheT_bact"/>
    <property type="match status" value="1"/>
</dbReference>
<dbReference type="NCBIfam" id="TIGR00468">
    <property type="entry name" value="pheS"/>
    <property type="match status" value="1"/>
</dbReference>
<dbReference type="FunFam" id="4.10.410.60:FF:000001">
    <property type="entry name" value="50S ribosomal protein L35"/>
    <property type="match status" value="1"/>
</dbReference>
<dbReference type="SUPFAM" id="SSF56037">
    <property type="entry name" value="PheT/TilS domain"/>
    <property type="match status" value="1"/>
</dbReference>
<reference evidence="34" key="1">
    <citation type="submission" date="2022-10" db="EMBL/GenBank/DDBJ databases">
        <authorList>
            <person name="Chen Y."/>
            <person name="Dougan E. K."/>
            <person name="Chan C."/>
            <person name="Rhodes N."/>
            <person name="Thang M."/>
        </authorList>
    </citation>
    <scope>NUCLEOTIDE SEQUENCE</scope>
</reference>
<keyword evidence="15" id="KW-0067">ATP-binding</keyword>
<proteinExistence type="inferred from homology"/>
<comment type="similarity">
    <text evidence="4">Belongs to the bacterial ribosomal protein bL35 family.</text>
</comment>
<dbReference type="GO" id="GO:1990904">
    <property type="term" value="C:ribonucleoprotein complex"/>
    <property type="evidence" value="ECO:0007669"/>
    <property type="project" value="UniProtKB-KW"/>
</dbReference>
<dbReference type="InterPro" id="IPR037229">
    <property type="entry name" value="Ribosomal_bL35_sf"/>
</dbReference>
<dbReference type="Pfam" id="PF03147">
    <property type="entry name" value="FDX-ACB"/>
    <property type="match status" value="1"/>
</dbReference>
<dbReference type="SUPFAM" id="SSF46955">
    <property type="entry name" value="Putative DNA-binding domain"/>
    <property type="match status" value="2"/>
</dbReference>
<evidence type="ECO:0000256" key="22">
    <source>
        <dbReference type="ARBA" id="ARBA00023274"/>
    </source>
</evidence>
<dbReference type="InterPro" id="IPR005813">
    <property type="entry name" value="Ribosomal_bL20"/>
</dbReference>
<keyword evidence="12 35" id="KW-0436">Ligase</keyword>
<keyword evidence="30" id="KW-0732">Signal</keyword>
<dbReference type="GO" id="GO:0019843">
    <property type="term" value="F:rRNA binding"/>
    <property type="evidence" value="ECO:0007669"/>
    <property type="project" value="InterPro"/>
</dbReference>
<dbReference type="InterPro" id="IPR045060">
    <property type="entry name" value="Phe-tRNA-ligase_IIc_bsu"/>
</dbReference>
<feature type="domain" description="FDX-ACB" evidence="32">
    <location>
        <begin position="1481"/>
        <end position="1581"/>
    </location>
</feature>
<evidence type="ECO:0000256" key="24">
    <source>
        <dbReference type="ARBA" id="ARBA00033189"/>
    </source>
</evidence>
<dbReference type="Gene3D" id="3.30.70.380">
    <property type="entry name" value="Ferrodoxin-fold anticodon-binding domain"/>
    <property type="match status" value="1"/>
</dbReference>
<dbReference type="InterPro" id="IPR005147">
    <property type="entry name" value="tRNA_synthase_B5-dom"/>
</dbReference>
<dbReference type="CDD" id="cd07026">
    <property type="entry name" value="Ribosomal_L20"/>
    <property type="match status" value="1"/>
</dbReference>
<dbReference type="Gene3D" id="6.10.160.10">
    <property type="match status" value="1"/>
</dbReference>
<keyword evidence="18" id="KW-0809">Transit peptide</keyword>
<evidence type="ECO:0000256" key="23">
    <source>
        <dbReference type="ARBA" id="ARBA00031194"/>
    </source>
</evidence>
<organism evidence="34">
    <name type="scientific">Cladocopium goreaui</name>
    <dbReference type="NCBI Taxonomy" id="2562237"/>
    <lineage>
        <taxon>Eukaryota</taxon>
        <taxon>Sar</taxon>
        <taxon>Alveolata</taxon>
        <taxon>Dinophyceae</taxon>
        <taxon>Suessiales</taxon>
        <taxon>Symbiodiniaceae</taxon>
        <taxon>Cladocopium</taxon>
    </lineage>
</organism>
<dbReference type="InterPro" id="IPR005121">
    <property type="entry name" value="Fdx_antiC-bd"/>
</dbReference>
<comment type="similarity">
    <text evidence="5 28">Belongs to the bacterial ribosomal protein bL20 family.</text>
</comment>
<evidence type="ECO:0000313" key="35">
    <source>
        <dbReference type="EMBL" id="CAL4785117.1"/>
    </source>
</evidence>
<dbReference type="EC" id="6.1.1.20" evidence="9"/>
<dbReference type="PRINTS" id="PR00062">
    <property type="entry name" value="RIBOSOMALL20"/>
</dbReference>
<dbReference type="Pfam" id="PF03483">
    <property type="entry name" value="B3_4"/>
    <property type="match status" value="1"/>
</dbReference>
<dbReference type="GO" id="GO:0000049">
    <property type="term" value="F:tRNA binding"/>
    <property type="evidence" value="ECO:0007669"/>
    <property type="project" value="InterPro"/>
</dbReference>
<dbReference type="NCBIfam" id="TIGR01032">
    <property type="entry name" value="rplT_bact"/>
    <property type="match status" value="1"/>
</dbReference>
<feature type="domain" description="B5" evidence="33">
    <location>
        <begin position="1183"/>
        <end position="1259"/>
    </location>
</feature>
<dbReference type="Pfam" id="PF03484">
    <property type="entry name" value="B5"/>
    <property type="match status" value="1"/>
</dbReference>
<feature type="domain" description="Aminoacyl-transfer RNA synthetases class-II family profile" evidence="31">
    <location>
        <begin position="575"/>
        <end position="790"/>
    </location>
</feature>
<comment type="subcellular location">
    <subcellularLocation>
        <location evidence="3">Cytoplasm</location>
    </subcellularLocation>
    <subcellularLocation>
        <location evidence="2">Mitochondrion matrix</location>
    </subcellularLocation>
</comment>
<evidence type="ECO:0000313" key="36">
    <source>
        <dbReference type="Proteomes" id="UP001152797"/>
    </source>
</evidence>
<keyword evidence="22 28" id="KW-0687">Ribonucleoprotein</keyword>
<keyword evidence="21" id="KW-0030">Aminoacyl-tRNA synthetase</keyword>
<dbReference type="EMBL" id="CAMXCT010002380">
    <property type="protein sequence ID" value="CAI3997805.1"/>
    <property type="molecule type" value="Genomic_DNA"/>
</dbReference>
<protein>
    <recommendedName>
        <fullName evidence="26">Large ribosomal subunit protein bL35c</fullName>
        <ecNumber evidence="9">6.1.1.20</ecNumber>
    </recommendedName>
    <alternativeName>
        <fullName evidence="27">50S ribosomal protein L35, chloroplastic</fullName>
    </alternativeName>
    <alternativeName>
        <fullName evidence="10">Phenylalanine--tRNA ligase beta subunit</fullName>
    </alternativeName>
    <alternativeName>
        <fullName evidence="23">Phenylalanyl-tRNA synthetase</fullName>
    </alternativeName>
    <alternativeName>
        <fullName evidence="24">Phenylalanyl-tRNA synthetase beta subunit</fullName>
    </alternativeName>
</protein>
<dbReference type="SMART" id="SM00896">
    <property type="entry name" value="FDX-ACB"/>
    <property type="match status" value="1"/>
</dbReference>
<feature type="region of interest" description="Disordered" evidence="29">
    <location>
        <begin position="1"/>
        <end position="23"/>
    </location>
</feature>
<dbReference type="GO" id="GO:0005524">
    <property type="term" value="F:ATP binding"/>
    <property type="evidence" value="ECO:0007669"/>
    <property type="project" value="UniProtKB-KW"/>
</dbReference>
<dbReference type="InterPro" id="IPR041616">
    <property type="entry name" value="PheRS_beta_core"/>
</dbReference>
<keyword evidence="17" id="KW-0648">Protein biosynthesis</keyword>
<dbReference type="Gene3D" id="3.30.56.10">
    <property type="match status" value="2"/>
</dbReference>
<dbReference type="GO" id="GO:0005759">
    <property type="term" value="C:mitochondrial matrix"/>
    <property type="evidence" value="ECO:0007669"/>
    <property type="project" value="UniProtKB-SubCell"/>
</dbReference>